<dbReference type="Gene3D" id="1.10.10.60">
    <property type="entry name" value="Homeodomain-like"/>
    <property type="match status" value="1"/>
</dbReference>
<dbReference type="Pfam" id="PF02954">
    <property type="entry name" value="HTH_8"/>
    <property type="match status" value="1"/>
</dbReference>
<dbReference type="InterPro" id="IPR025943">
    <property type="entry name" value="Sigma_54_int_dom_ATP-bd_2"/>
</dbReference>
<organism evidence="9 10">
    <name type="scientific">Eiseniibacteriota bacterium</name>
    <dbReference type="NCBI Taxonomy" id="2212470"/>
    <lineage>
        <taxon>Bacteria</taxon>
        <taxon>Candidatus Eiseniibacteriota</taxon>
    </lineage>
</organism>
<dbReference type="InterPro" id="IPR027417">
    <property type="entry name" value="P-loop_NTPase"/>
</dbReference>
<dbReference type="PRINTS" id="PR01590">
    <property type="entry name" value="HTHFIS"/>
</dbReference>
<dbReference type="CDD" id="cd00009">
    <property type="entry name" value="AAA"/>
    <property type="match status" value="1"/>
</dbReference>
<evidence type="ECO:0000256" key="3">
    <source>
        <dbReference type="ARBA" id="ARBA00023015"/>
    </source>
</evidence>
<dbReference type="PANTHER" id="PTHR32071:SF122">
    <property type="entry name" value="SIGMA FACTOR"/>
    <property type="match status" value="1"/>
</dbReference>
<dbReference type="SMART" id="SM00448">
    <property type="entry name" value="REC"/>
    <property type="match status" value="1"/>
</dbReference>
<dbReference type="SMART" id="SM00382">
    <property type="entry name" value="AAA"/>
    <property type="match status" value="1"/>
</dbReference>
<dbReference type="InterPro" id="IPR011006">
    <property type="entry name" value="CheY-like_superfamily"/>
</dbReference>
<evidence type="ECO:0000313" key="9">
    <source>
        <dbReference type="EMBL" id="MBU2691440.1"/>
    </source>
</evidence>
<keyword evidence="2" id="KW-0067">ATP-binding</keyword>
<protein>
    <submittedName>
        <fullName evidence="9">Sigma-54 dependent transcriptional regulator</fullName>
    </submittedName>
</protein>
<dbReference type="InterPro" id="IPR009057">
    <property type="entry name" value="Homeodomain-like_sf"/>
</dbReference>
<dbReference type="PROSITE" id="PS50110">
    <property type="entry name" value="RESPONSE_REGULATORY"/>
    <property type="match status" value="1"/>
</dbReference>
<dbReference type="GO" id="GO:0006355">
    <property type="term" value="P:regulation of DNA-templated transcription"/>
    <property type="evidence" value="ECO:0007669"/>
    <property type="project" value="InterPro"/>
</dbReference>
<feature type="region of interest" description="Disordered" evidence="6">
    <location>
        <begin position="448"/>
        <end position="472"/>
    </location>
</feature>
<evidence type="ECO:0000256" key="2">
    <source>
        <dbReference type="ARBA" id="ARBA00022840"/>
    </source>
</evidence>
<dbReference type="PROSITE" id="PS00675">
    <property type="entry name" value="SIGMA54_INTERACT_1"/>
    <property type="match status" value="1"/>
</dbReference>
<dbReference type="InterPro" id="IPR002078">
    <property type="entry name" value="Sigma_54_int"/>
</dbReference>
<dbReference type="PROSITE" id="PS50045">
    <property type="entry name" value="SIGMA54_INTERACT_4"/>
    <property type="match status" value="1"/>
</dbReference>
<dbReference type="GO" id="GO:0005524">
    <property type="term" value="F:ATP binding"/>
    <property type="evidence" value="ECO:0007669"/>
    <property type="project" value="UniProtKB-KW"/>
</dbReference>
<feature type="domain" description="Response regulatory" evidence="8">
    <location>
        <begin position="5"/>
        <end position="119"/>
    </location>
</feature>
<comment type="caution">
    <text evidence="9">The sequence shown here is derived from an EMBL/GenBank/DDBJ whole genome shotgun (WGS) entry which is preliminary data.</text>
</comment>
<dbReference type="PANTHER" id="PTHR32071">
    <property type="entry name" value="TRANSCRIPTIONAL REGULATORY PROTEIN"/>
    <property type="match status" value="1"/>
</dbReference>
<dbReference type="Gene3D" id="3.40.50.300">
    <property type="entry name" value="P-loop containing nucleotide triphosphate hydrolases"/>
    <property type="match status" value="1"/>
</dbReference>
<dbReference type="Pfam" id="PF25601">
    <property type="entry name" value="AAA_lid_14"/>
    <property type="match status" value="1"/>
</dbReference>
<gene>
    <name evidence="9" type="ORF">KJ970_10985</name>
</gene>
<evidence type="ECO:0000256" key="4">
    <source>
        <dbReference type="ARBA" id="ARBA00023163"/>
    </source>
</evidence>
<dbReference type="Proteomes" id="UP000777784">
    <property type="component" value="Unassembled WGS sequence"/>
</dbReference>
<dbReference type="GO" id="GO:0043565">
    <property type="term" value="F:sequence-specific DNA binding"/>
    <property type="evidence" value="ECO:0007669"/>
    <property type="project" value="InterPro"/>
</dbReference>
<evidence type="ECO:0000256" key="1">
    <source>
        <dbReference type="ARBA" id="ARBA00022741"/>
    </source>
</evidence>
<dbReference type="InterPro" id="IPR025662">
    <property type="entry name" value="Sigma_54_int_dom_ATP-bd_1"/>
</dbReference>
<evidence type="ECO:0000259" key="7">
    <source>
        <dbReference type="PROSITE" id="PS50045"/>
    </source>
</evidence>
<dbReference type="InterPro" id="IPR002197">
    <property type="entry name" value="HTH_Fis"/>
</dbReference>
<dbReference type="InterPro" id="IPR003593">
    <property type="entry name" value="AAA+_ATPase"/>
</dbReference>
<evidence type="ECO:0000259" key="8">
    <source>
        <dbReference type="PROSITE" id="PS50110"/>
    </source>
</evidence>
<evidence type="ECO:0000256" key="6">
    <source>
        <dbReference type="SAM" id="MobiDB-lite"/>
    </source>
</evidence>
<reference evidence="9" key="1">
    <citation type="submission" date="2021-05" db="EMBL/GenBank/DDBJ databases">
        <title>Energy efficiency and biological interactions define the core microbiome of deep oligotrophic groundwater.</title>
        <authorList>
            <person name="Mehrshad M."/>
            <person name="Lopez-Fernandez M."/>
            <person name="Bell E."/>
            <person name="Bernier-Latmani R."/>
            <person name="Bertilsson S."/>
            <person name="Dopson M."/>
        </authorList>
    </citation>
    <scope>NUCLEOTIDE SEQUENCE</scope>
    <source>
        <strain evidence="9">Modern_marine.mb.64</strain>
    </source>
</reference>
<dbReference type="PROSITE" id="PS00676">
    <property type="entry name" value="SIGMA54_INTERACT_2"/>
    <property type="match status" value="1"/>
</dbReference>
<dbReference type="InterPro" id="IPR058031">
    <property type="entry name" value="AAA_lid_NorR"/>
</dbReference>
<dbReference type="SUPFAM" id="SSF46689">
    <property type="entry name" value="Homeodomain-like"/>
    <property type="match status" value="1"/>
</dbReference>
<dbReference type="Pfam" id="PF00158">
    <property type="entry name" value="Sigma54_activat"/>
    <property type="match status" value="1"/>
</dbReference>
<dbReference type="EMBL" id="JAHJDP010000061">
    <property type="protein sequence ID" value="MBU2691440.1"/>
    <property type="molecule type" value="Genomic_DNA"/>
</dbReference>
<evidence type="ECO:0000313" key="10">
    <source>
        <dbReference type="Proteomes" id="UP000777784"/>
    </source>
</evidence>
<dbReference type="Pfam" id="PF00072">
    <property type="entry name" value="Response_reg"/>
    <property type="match status" value="1"/>
</dbReference>
<keyword evidence="1" id="KW-0547">Nucleotide-binding</keyword>
<dbReference type="AlphaFoldDB" id="A0A948RV56"/>
<feature type="domain" description="Sigma-54 factor interaction" evidence="7">
    <location>
        <begin position="144"/>
        <end position="371"/>
    </location>
</feature>
<dbReference type="GO" id="GO:0000160">
    <property type="term" value="P:phosphorelay signal transduction system"/>
    <property type="evidence" value="ECO:0007669"/>
    <property type="project" value="InterPro"/>
</dbReference>
<evidence type="ECO:0000256" key="5">
    <source>
        <dbReference type="PROSITE-ProRule" id="PRU00169"/>
    </source>
</evidence>
<dbReference type="SUPFAM" id="SSF52172">
    <property type="entry name" value="CheY-like"/>
    <property type="match status" value="1"/>
</dbReference>
<keyword evidence="5" id="KW-0597">Phosphoprotein</keyword>
<sequence length="472" mass="53068">MDRPRILIADDEESMRRFLTILLEREGSEVRTVTDGDSALACLKEQAYDVLVTDVRMPGMDGMTLLDTAKVLWPGMPIVILTAFGSEASAKQAMAKGAFQFLEKKAKNEEITLVIRNALSMRRIQTQNQVLKQELKRSHKERPIIGNSEEMEKVLRMVDRVAPTDATILIYGESGTGKELIAREIHYRSQRANGPFVSINCGALPKDLLESSLFGHIKGSFTGAIKDQPGLFVAAEGGSFFLDEVGEMAPATQVKLLRALQEREIIPVGGTRSIPINARLIAATNVDLEREVLEGNFRTDLFYRLNVIPVRLPSLRQRVEDIPLLVEHFLRRFSRDNQKRRFSRGAMEVMQRYDWNGNVRELENVVERAVILSDAEVLEPEDLPESVLEGPNRKGALIINVPVMTLEELEREYILRVLQHTNWQKKKASETLGINASTLYRKLLTYNLQQPGSKPGDPNEDAPPDGLTREAA</sequence>
<keyword evidence="3" id="KW-0805">Transcription regulation</keyword>
<feature type="modified residue" description="4-aspartylphosphate" evidence="5">
    <location>
        <position position="54"/>
    </location>
</feature>
<dbReference type="FunFam" id="3.40.50.300:FF:000006">
    <property type="entry name" value="DNA-binding transcriptional regulator NtrC"/>
    <property type="match status" value="1"/>
</dbReference>
<name>A0A948RV56_UNCEI</name>
<keyword evidence="4" id="KW-0804">Transcription</keyword>
<dbReference type="InterPro" id="IPR001789">
    <property type="entry name" value="Sig_transdc_resp-reg_receiver"/>
</dbReference>
<accession>A0A948RV56</accession>
<dbReference type="Gene3D" id="1.10.8.60">
    <property type="match status" value="1"/>
</dbReference>
<dbReference type="Gene3D" id="3.40.50.2300">
    <property type="match status" value="1"/>
</dbReference>
<dbReference type="SUPFAM" id="SSF52540">
    <property type="entry name" value="P-loop containing nucleoside triphosphate hydrolases"/>
    <property type="match status" value="1"/>
</dbReference>
<proteinExistence type="predicted"/>